<keyword evidence="6 10" id="KW-0732">Signal</keyword>
<gene>
    <name evidence="12" type="ORF">BDW59DRAFT_159034</name>
</gene>
<feature type="signal peptide" evidence="10">
    <location>
        <begin position="1"/>
        <end position="17"/>
    </location>
</feature>
<keyword evidence="9" id="KW-0349">Heme</keyword>
<accession>A0ABR4INY4</accession>
<keyword evidence="4" id="KW-0964">Secreted</keyword>
<evidence type="ECO:0000256" key="7">
    <source>
        <dbReference type="ARBA" id="ARBA00023157"/>
    </source>
</evidence>
<comment type="caution">
    <text evidence="12">The sequence shown here is derived from an EMBL/GenBank/DDBJ whole genome shotgun (WGS) entry which is preliminary data.</text>
</comment>
<feature type="disulfide bond" evidence="9">
    <location>
        <begin position="41"/>
        <end position="48"/>
    </location>
</feature>
<evidence type="ECO:0000256" key="2">
    <source>
        <dbReference type="ARBA" id="ARBA00004613"/>
    </source>
</evidence>
<keyword evidence="5" id="KW-0336">GPI-anchor</keyword>
<feature type="chain" id="PRO_5046224637" description="CFEM domain-containing protein" evidence="10">
    <location>
        <begin position="18"/>
        <end position="90"/>
    </location>
</feature>
<evidence type="ECO:0000313" key="12">
    <source>
        <dbReference type="EMBL" id="KAL2829444.1"/>
    </source>
</evidence>
<evidence type="ECO:0000256" key="6">
    <source>
        <dbReference type="ARBA" id="ARBA00022729"/>
    </source>
</evidence>
<keyword evidence="9" id="KW-0479">Metal-binding</keyword>
<keyword evidence="5" id="KW-0472">Membrane</keyword>
<evidence type="ECO:0000256" key="8">
    <source>
        <dbReference type="ARBA" id="ARBA00023288"/>
    </source>
</evidence>
<feature type="binding site" description="axial binding residue" evidence="9">
    <location>
        <position position="45"/>
    </location>
    <ligand>
        <name>heme</name>
        <dbReference type="ChEBI" id="CHEBI:30413"/>
    </ligand>
    <ligandPart>
        <name>Fe</name>
        <dbReference type="ChEBI" id="CHEBI:18248"/>
    </ligandPart>
</feature>
<comment type="caution">
    <text evidence="9">Lacks conserved residue(s) required for the propagation of feature annotation.</text>
</comment>
<keyword evidence="8" id="KW-0449">Lipoprotein</keyword>
<comment type="similarity">
    <text evidence="3">Belongs to the RBT5 family.</text>
</comment>
<evidence type="ECO:0000313" key="13">
    <source>
        <dbReference type="Proteomes" id="UP001610335"/>
    </source>
</evidence>
<dbReference type="EMBL" id="JBFXLS010000016">
    <property type="protein sequence ID" value="KAL2829444.1"/>
    <property type="molecule type" value="Genomic_DNA"/>
</dbReference>
<evidence type="ECO:0000259" key="11">
    <source>
        <dbReference type="PROSITE" id="PS52012"/>
    </source>
</evidence>
<dbReference type="Proteomes" id="UP001610335">
    <property type="component" value="Unassembled WGS sequence"/>
</dbReference>
<evidence type="ECO:0000256" key="1">
    <source>
        <dbReference type="ARBA" id="ARBA00004589"/>
    </source>
</evidence>
<sequence length="90" mass="9357">MKLSIISALAMTTLAASQTINDVPKCAIPCLDNAIKSQTSCGVKDYACVCKEENFSKVQGAATSCVTDACGADVALNQVLPATQKLCDNQ</sequence>
<name>A0ABR4INY4_9EURO</name>
<protein>
    <recommendedName>
        <fullName evidence="11">CFEM domain-containing protein</fullName>
    </recommendedName>
</protein>
<dbReference type="PROSITE" id="PS52012">
    <property type="entry name" value="CFEM"/>
    <property type="match status" value="1"/>
</dbReference>
<keyword evidence="13" id="KW-1185">Reference proteome</keyword>
<dbReference type="InterPro" id="IPR008427">
    <property type="entry name" value="Extracellular_membr_CFEM_dom"/>
</dbReference>
<comment type="subcellular location">
    <subcellularLocation>
        <location evidence="1">Membrane</location>
        <topology evidence="1">Lipid-anchor</topology>
        <topology evidence="1">GPI-anchor</topology>
    </subcellularLocation>
    <subcellularLocation>
        <location evidence="2">Secreted</location>
    </subcellularLocation>
</comment>
<dbReference type="SMART" id="SM00747">
    <property type="entry name" value="CFEM"/>
    <property type="match status" value="1"/>
</dbReference>
<reference evidence="12 13" key="1">
    <citation type="submission" date="2024-07" db="EMBL/GenBank/DDBJ databases">
        <title>Section-level genome sequencing and comparative genomics of Aspergillus sections Usti and Cavernicolus.</title>
        <authorList>
            <consortium name="Lawrence Berkeley National Laboratory"/>
            <person name="Nybo J.L."/>
            <person name="Vesth T.C."/>
            <person name="Theobald S."/>
            <person name="Frisvad J.C."/>
            <person name="Larsen T.O."/>
            <person name="Kjaerboelling I."/>
            <person name="Rothschild-Mancinelli K."/>
            <person name="Lyhne E.K."/>
            <person name="Kogle M.E."/>
            <person name="Barry K."/>
            <person name="Clum A."/>
            <person name="Na H."/>
            <person name="Ledsgaard L."/>
            <person name="Lin J."/>
            <person name="Lipzen A."/>
            <person name="Kuo A."/>
            <person name="Riley R."/>
            <person name="Mondo S."/>
            <person name="LaButti K."/>
            <person name="Haridas S."/>
            <person name="Pangalinan J."/>
            <person name="Salamov A.A."/>
            <person name="Simmons B.A."/>
            <person name="Magnuson J.K."/>
            <person name="Chen J."/>
            <person name="Drula E."/>
            <person name="Henrissat B."/>
            <person name="Wiebenga A."/>
            <person name="Lubbers R.J."/>
            <person name="Gomes A.C."/>
            <person name="Makela M.R."/>
            <person name="Stajich J."/>
            <person name="Grigoriev I.V."/>
            <person name="Mortensen U.H."/>
            <person name="De vries R.P."/>
            <person name="Baker S.E."/>
            <person name="Andersen M.R."/>
        </authorList>
    </citation>
    <scope>NUCLEOTIDE SEQUENCE [LARGE SCALE GENOMIC DNA]</scope>
    <source>
        <strain evidence="12 13">CBS 600.67</strain>
    </source>
</reference>
<keyword evidence="9" id="KW-0408">Iron</keyword>
<evidence type="ECO:0000256" key="9">
    <source>
        <dbReference type="PROSITE-ProRule" id="PRU01356"/>
    </source>
</evidence>
<evidence type="ECO:0000256" key="5">
    <source>
        <dbReference type="ARBA" id="ARBA00022622"/>
    </source>
</evidence>
<evidence type="ECO:0000256" key="10">
    <source>
        <dbReference type="SAM" id="SignalP"/>
    </source>
</evidence>
<keyword evidence="5" id="KW-0325">Glycoprotein</keyword>
<feature type="domain" description="CFEM" evidence="11">
    <location>
        <begin position="1"/>
        <end position="90"/>
    </location>
</feature>
<proteinExistence type="inferred from homology"/>
<evidence type="ECO:0000256" key="4">
    <source>
        <dbReference type="ARBA" id="ARBA00022525"/>
    </source>
</evidence>
<keyword evidence="7 9" id="KW-1015">Disulfide bond</keyword>
<organism evidence="12 13">
    <name type="scientific">Aspergillus cavernicola</name>
    <dbReference type="NCBI Taxonomy" id="176166"/>
    <lineage>
        <taxon>Eukaryota</taxon>
        <taxon>Fungi</taxon>
        <taxon>Dikarya</taxon>
        <taxon>Ascomycota</taxon>
        <taxon>Pezizomycotina</taxon>
        <taxon>Eurotiomycetes</taxon>
        <taxon>Eurotiomycetidae</taxon>
        <taxon>Eurotiales</taxon>
        <taxon>Aspergillaceae</taxon>
        <taxon>Aspergillus</taxon>
        <taxon>Aspergillus subgen. Nidulantes</taxon>
    </lineage>
</organism>
<evidence type="ECO:0000256" key="3">
    <source>
        <dbReference type="ARBA" id="ARBA00010031"/>
    </source>
</evidence>
<dbReference type="Pfam" id="PF05730">
    <property type="entry name" value="CFEM"/>
    <property type="match status" value="1"/>
</dbReference>